<protein>
    <recommendedName>
        <fullName evidence="1">HIT-type domain-containing protein</fullName>
    </recommendedName>
</protein>
<dbReference type="SUPFAM" id="SSF144232">
    <property type="entry name" value="HIT/MYND zinc finger-like"/>
    <property type="match status" value="1"/>
</dbReference>
<dbReference type="CDD" id="cd23024">
    <property type="entry name" value="zf-HIT_ZNHIT2-3"/>
    <property type="match status" value="1"/>
</dbReference>
<evidence type="ECO:0000313" key="3">
    <source>
        <dbReference type="Proteomes" id="UP000242381"/>
    </source>
</evidence>
<organism evidence="2 3">
    <name type="scientific">Rhizopus microsporus</name>
    <dbReference type="NCBI Taxonomy" id="58291"/>
    <lineage>
        <taxon>Eukaryota</taxon>
        <taxon>Fungi</taxon>
        <taxon>Fungi incertae sedis</taxon>
        <taxon>Mucoromycota</taxon>
        <taxon>Mucoromycotina</taxon>
        <taxon>Mucoromycetes</taxon>
        <taxon>Mucorales</taxon>
        <taxon>Mucorineae</taxon>
        <taxon>Rhizopodaceae</taxon>
        <taxon>Rhizopus</taxon>
    </lineage>
</organism>
<reference evidence="2 3" key="1">
    <citation type="journal article" date="2016" name="Proc. Natl. Acad. Sci. U.S.A.">
        <title>Lipid metabolic changes in an early divergent fungus govern the establishment of a mutualistic symbiosis with endobacteria.</title>
        <authorList>
            <person name="Lastovetsky O.A."/>
            <person name="Gaspar M.L."/>
            <person name="Mondo S.J."/>
            <person name="LaButti K.M."/>
            <person name="Sandor L."/>
            <person name="Grigoriev I.V."/>
            <person name="Henry S.A."/>
            <person name="Pawlowska T.E."/>
        </authorList>
    </citation>
    <scope>NUCLEOTIDE SEQUENCE [LARGE SCALE GENOMIC DNA]</scope>
    <source>
        <strain evidence="2 3">ATCC 11559</strain>
    </source>
</reference>
<dbReference type="OMA" id="VEITFKH"/>
<dbReference type="AlphaFoldDB" id="A0A1X0RV43"/>
<evidence type="ECO:0000313" key="2">
    <source>
        <dbReference type="EMBL" id="ORE15761.1"/>
    </source>
</evidence>
<dbReference type="Pfam" id="PF04438">
    <property type="entry name" value="zf-HIT"/>
    <property type="match status" value="1"/>
</dbReference>
<dbReference type="EMBL" id="KV921410">
    <property type="protein sequence ID" value="ORE15761.1"/>
    <property type="molecule type" value="Genomic_DNA"/>
</dbReference>
<dbReference type="Gene3D" id="3.30.60.190">
    <property type="match status" value="1"/>
</dbReference>
<gene>
    <name evidence="2" type="ORF">BCV71DRAFT_266249</name>
</gene>
<proteinExistence type="predicted"/>
<dbReference type="Proteomes" id="UP000242381">
    <property type="component" value="Unassembled WGS sequence"/>
</dbReference>
<evidence type="ECO:0000259" key="1">
    <source>
        <dbReference type="Pfam" id="PF04438"/>
    </source>
</evidence>
<sequence>MALCQVCEQEESKYKCPNCRLPYILLVVHSFVLKSIKKHHVMLNKMIKVDLLLIIMTIILIDTIDNSIIQTRKDIKAVGDPEDEDPSRLTSEDLQRLIHSDKVHEYLEYSQIRKLVKKIDNSPNPEKVLDTIRAEDPVFEEFVQTLVEITFKHKLENKKV</sequence>
<dbReference type="VEuPathDB" id="FungiDB:BCV72DRAFT_214839"/>
<dbReference type="InterPro" id="IPR007529">
    <property type="entry name" value="Znf_HIT"/>
</dbReference>
<accession>A0A1X0RV43</accession>
<feature type="domain" description="HIT-type" evidence="1">
    <location>
        <begin position="3"/>
        <end position="23"/>
    </location>
</feature>
<name>A0A1X0RV43_RHIZD</name>